<evidence type="ECO:0000256" key="2">
    <source>
        <dbReference type="ARBA" id="ARBA00022801"/>
    </source>
</evidence>
<evidence type="ECO:0000313" key="5">
    <source>
        <dbReference type="Proteomes" id="UP001549162"/>
    </source>
</evidence>
<keyword evidence="2" id="KW-0378">Hydrolase</keyword>
<comment type="similarity">
    <text evidence="1">Belongs to the isochorismatase family.</text>
</comment>
<dbReference type="Proteomes" id="UP001549162">
    <property type="component" value="Unassembled WGS sequence"/>
</dbReference>
<dbReference type="RefSeq" id="WP_354366773.1">
    <property type="nucleotide sequence ID" value="NZ_JBEPMA010000001.1"/>
</dbReference>
<evidence type="ECO:0000313" key="4">
    <source>
        <dbReference type="EMBL" id="MET3616775.1"/>
    </source>
</evidence>
<reference evidence="4 5" key="1">
    <citation type="submission" date="2024-06" db="EMBL/GenBank/DDBJ databases">
        <title>Genomic Encyclopedia of Type Strains, Phase IV (KMG-IV): sequencing the most valuable type-strain genomes for metagenomic binning, comparative biology and taxonomic classification.</title>
        <authorList>
            <person name="Goeker M."/>
        </authorList>
    </citation>
    <scope>NUCLEOTIDE SEQUENCE [LARGE SCALE GENOMIC DNA]</scope>
    <source>
        <strain evidence="4 5">DSM 21460</strain>
    </source>
</reference>
<organism evidence="4 5">
    <name type="scientific">Peptoniphilus olsenii</name>
    <dbReference type="NCBI Taxonomy" id="411570"/>
    <lineage>
        <taxon>Bacteria</taxon>
        <taxon>Bacillati</taxon>
        <taxon>Bacillota</taxon>
        <taxon>Tissierellia</taxon>
        <taxon>Tissierellales</taxon>
        <taxon>Peptoniphilaceae</taxon>
        <taxon>Peptoniphilus</taxon>
    </lineage>
</organism>
<dbReference type="PANTHER" id="PTHR43540:SF10">
    <property type="entry name" value="ISOCHORISMATASE"/>
    <property type="match status" value="1"/>
</dbReference>
<dbReference type="EMBL" id="JBEPMA010000001">
    <property type="protein sequence ID" value="MET3616775.1"/>
    <property type="molecule type" value="Genomic_DNA"/>
</dbReference>
<dbReference type="SUPFAM" id="SSF52499">
    <property type="entry name" value="Isochorismatase-like hydrolases"/>
    <property type="match status" value="1"/>
</dbReference>
<dbReference type="Gene3D" id="3.40.50.850">
    <property type="entry name" value="Isochorismatase-like"/>
    <property type="match status" value="1"/>
</dbReference>
<accession>A0ABV2JA45</accession>
<dbReference type="InterPro" id="IPR000868">
    <property type="entry name" value="Isochorismatase-like_dom"/>
</dbReference>
<keyword evidence="5" id="KW-1185">Reference proteome</keyword>
<dbReference type="Pfam" id="PF00857">
    <property type="entry name" value="Isochorismatase"/>
    <property type="match status" value="1"/>
</dbReference>
<dbReference type="InterPro" id="IPR036380">
    <property type="entry name" value="Isochorismatase-like_sf"/>
</dbReference>
<proteinExistence type="inferred from homology"/>
<name>A0ABV2JA45_9FIRM</name>
<sequence>MKRALINIDYSNDFVHDDGKLSCKESAQLLEENILNLTKEFYYNDEYIVFAIDLHNSEDSLHPESKLFPEHNIQNSWGRKLYESLENFYQEVRNSKNIYYMDKTRYSAFAGTNLFIKLQERKIEEIHLTGVCTDICILHTAIDAYNLGFKIVIHEDCVASFDKNGHEFAINHFKNILGASLL</sequence>
<evidence type="ECO:0000259" key="3">
    <source>
        <dbReference type="Pfam" id="PF00857"/>
    </source>
</evidence>
<gene>
    <name evidence="4" type="ORF">ABID14_000395</name>
</gene>
<dbReference type="PANTHER" id="PTHR43540">
    <property type="entry name" value="PEROXYUREIDOACRYLATE/UREIDOACRYLATE AMIDOHYDROLASE-RELATED"/>
    <property type="match status" value="1"/>
</dbReference>
<dbReference type="InterPro" id="IPR050272">
    <property type="entry name" value="Isochorismatase-like_hydrls"/>
</dbReference>
<comment type="caution">
    <text evidence="4">The sequence shown here is derived from an EMBL/GenBank/DDBJ whole genome shotgun (WGS) entry which is preliminary data.</text>
</comment>
<feature type="domain" description="Isochorismatase-like" evidence="3">
    <location>
        <begin position="4"/>
        <end position="176"/>
    </location>
</feature>
<dbReference type="CDD" id="cd00431">
    <property type="entry name" value="cysteine_hydrolases"/>
    <property type="match status" value="1"/>
</dbReference>
<protein>
    <submittedName>
        <fullName evidence="4">Nicotinamidase-related amidase</fullName>
    </submittedName>
</protein>
<evidence type="ECO:0000256" key="1">
    <source>
        <dbReference type="ARBA" id="ARBA00006336"/>
    </source>
</evidence>